<evidence type="ECO:0000313" key="3">
    <source>
        <dbReference type="WBParaSite" id="PSU_v2.g6806.t1"/>
    </source>
</evidence>
<dbReference type="Pfam" id="PF00651">
    <property type="entry name" value="BTB"/>
    <property type="match status" value="1"/>
</dbReference>
<dbReference type="Gene3D" id="3.30.710.10">
    <property type="entry name" value="Potassium Channel Kv1.1, Chain A"/>
    <property type="match status" value="1"/>
</dbReference>
<dbReference type="PROSITE" id="PS50097">
    <property type="entry name" value="BTB"/>
    <property type="match status" value="1"/>
</dbReference>
<accession>A0A914Z4I4</accession>
<feature type="domain" description="BTB" evidence="1">
    <location>
        <begin position="50"/>
        <end position="114"/>
    </location>
</feature>
<dbReference type="InterPro" id="IPR011333">
    <property type="entry name" value="SKP1/BTB/POZ_sf"/>
</dbReference>
<dbReference type="SMART" id="SM00225">
    <property type="entry name" value="BTB"/>
    <property type="match status" value="1"/>
</dbReference>
<dbReference type="CDD" id="cd18186">
    <property type="entry name" value="BTB_POZ_ZBTB_KLHL-like"/>
    <property type="match status" value="1"/>
</dbReference>
<organism evidence="2 3">
    <name type="scientific">Panagrolaimus superbus</name>
    <dbReference type="NCBI Taxonomy" id="310955"/>
    <lineage>
        <taxon>Eukaryota</taxon>
        <taxon>Metazoa</taxon>
        <taxon>Ecdysozoa</taxon>
        <taxon>Nematoda</taxon>
        <taxon>Chromadorea</taxon>
        <taxon>Rhabditida</taxon>
        <taxon>Tylenchina</taxon>
        <taxon>Panagrolaimomorpha</taxon>
        <taxon>Panagrolaimoidea</taxon>
        <taxon>Panagrolaimidae</taxon>
        <taxon>Panagrolaimus</taxon>
    </lineage>
</organism>
<protein>
    <submittedName>
        <fullName evidence="3">BTB domain-containing protein</fullName>
    </submittedName>
</protein>
<proteinExistence type="predicted"/>
<name>A0A914Z4I4_9BILA</name>
<dbReference type="WBParaSite" id="PSU_v2.g6806.t1">
    <property type="protein sequence ID" value="PSU_v2.g6806.t1"/>
    <property type="gene ID" value="PSU_v2.g6806"/>
</dbReference>
<dbReference type="PANTHER" id="PTHR24413">
    <property type="entry name" value="SPECKLE-TYPE POZ PROTEIN"/>
    <property type="match status" value="1"/>
</dbReference>
<dbReference type="Proteomes" id="UP000887577">
    <property type="component" value="Unplaced"/>
</dbReference>
<keyword evidence="2" id="KW-1185">Reference proteome</keyword>
<dbReference type="SUPFAM" id="SSF54695">
    <property type="entry name" value="POZ domain"/>
    <property type="match status" value="1"/>
</dbReference>
<evidence type="ECO:0000259" key="1">
    <source>
        <dbReference type="PROSITE" id="PS50097"/>
    </source>
</evidence>
<evidence type="ECO:0000313" key="2">
    <source>
        <dbReference type="Proteomes" id="UP000887577"/>
    </source>
</evidence>
<dbReference type="InterPro" id="IPR000210">
    <property type="entry name" value="BTB/POZ_dom"/>
</dbReference>
<dbReference type="AlphaFoldDB" id="A0A914Z4I4"/>
<reference evidence="3" key="1">
    <citation type="submission" date="2022-11" db="UniProtKB">
        <authorList>
            <consortium name="WormBaseParasite"/>
        </authorList>
    </citation>
    <scope>IDENTIFICATION</scope>
</reference>
<sequence>MAHISRNEAEAQSLEAGVIYCEGNFSFESDKSFHFTRSIPKLIDDLRSDKDLEFVIECDLKEFRANKAIMCARSPVFKAMFASKMKESIENRVRIPDFKAEIVEKMIEFCETDKKYSVQLLIDTMSFENACERLLVGLKYSDKEFCARLYAFIRPNLQHIAATPGFDSMDKEIVIDILKTF</sequence>